<protein>
    <submittedName>
        <fullName evidence="6">Transcriptional regulator, IclR family</fullName>
    </submittedName>
</protein>
<gene>
    <name evidence="6" type="ordered locus">Spico_0045</name>
</gene>
<evidence type="ECO:0000259" key="4">
    <source>
        <dbReference type="PROSITE" id="PS51077"/>
    </source>
</evidence>
<dbReference type="InterPro" id="IPR005471">
    <property type="entry name" value="Tscrpt_reg_IclR_N"/>
</dbReference>
<dbReference type="EMBL" id="CP002659">
    <property type="protein sequence ID" value="AEC01287.1"/>
    <property type="molecule type" value="Genomic_DNA"/>
</dbReference>
<dbReference type="InterPro" id="IPR029016">
    <property type="entry name" value="GAF-like_dom_sf"/>
</dbReference>
<dbReference type="InterPro" id="IPR050707">
    <property type="entry name" value="HTH_MetabolicPath_Reg"/>
</dbReference>
<dbReference type="Gene3D" id="1.10.10.10">
    <property type="entry name" value="Winged helix-like DNA-binding domain superfamily/Winged helix DNA-binding domain"/>
    <property type="match status" value="1"/>
</dbReference>
<dbReference type="InterPro" id="IPR014757">
    <property type="entry name" value="Tscrpt_reg_IclR_C"/>
</dbReference>
<dbReference type="PANTHER" id="PTHR30136:SF7">
    <property type="entry name" value="HTH-TYPE TRANSCRIPTIONAL REGULATOR KDGR-RELATED"/>
    <property type="match status" value="1"/>
</dbReference>
<keyword evidence="3" id="KW-0804">Transcription</keyword>
<dbReference type="InterPro" id="IPR036388">
    <property type="entry name" value="WH-like_DNA-bd_sf"/>
</dbReference>
<keyword evidence="2" id="KW-0238">DNA-binding</keyword>
<reference evidence="7" key="1">
    <citation type="submission" date="2011-04" db="EMBL/GenBank/DDBJ databases">
        <title>The complete genome of Spirochaeta coccoides DSM 17374.</title>
        <authorList>
            <person name="Lucas S."/>
            <person name="Copeland A."/>
            <person name="Lapidus A."/>
            <person name="Bruce D."/>
            <person name="Goodwin L."/>
            <person name="Pitluck S."/>
            <person name="Peters L."/>
            <person name="Kyrpides N."/>
            <person name="Mavromatis K."/>
            <person name="Pagani I."/>
            <person name="Ivanova N."/>
            <person name="Ovchinnikova G."/>
            <person name="Lu M."/>
            <person name="Detter J.C."/>
            <person name="Tapia R."/>
            <person name="Han C."/>
            <person name="Land M."/>
            <person name="Hauser L."/>
            <person name="Markowitz V."/>
            <person name="Cheng J.-F."/>
            <person name="Hugenholtz P."/>
            <person name="Woyke T."/>
            <person name="Wu D."/>
            <person name="Spring S."/>
            <person name="Schroeder M."/>
            <person name="Brambilla E."/>
            <person name="Klenk H.-P."/>
            <person name="Eisen J.A."/>
        </authorList>
    </citation>
    <scope>NUCLEOTIDE SEQUENCE [LARGE SCALE GENOMIC DNA]</scope>
    <source>
        <strain evidence="7">ATCC BAA-1237 / DSM 17374 / SPN1</strain>
    </source>
</reference>
<organism evidence="6 7">
    <name type="scientific">Parasphaerochaeta coccoides (strain ATCC BAA-1237 / DSM 17374 / SPN1)</name>
    <name type="common">Sphaerochaeta coccoides</name>
    <dbReference type="NCBI Taxonomy" id="760011"/>
    <lineage>
        <taxon>Bacteria</taxon>
        <taxon>Pseudomonadati</taxon>
        <taxon>Spirochaetota</taxon>
        <taxon>Spirochaetia</taxon>
        <taxon>Spirochaetales</taxon>
        <taxon>Sphaerochaetaceae</taxon>
        <taxon>Parasphaerochaeta</taxon>
    </lineage>
</organism>
<dbReference type="SUPFAM" id="SSF55781">
    <property type="entry name" value="GAF domain-like"/>
    <property type="match status" value="1"/>
</dbReference>
<dbReference type="AlphaFoldDB" id="F4GIZ2"/>
<evidence type="ECO:0000313" key="7">
    <source>
        <dbReference type="Proteomes" id="UP000007939"/>
    </source>
</evidence>
<dbReference type="STRING" id="760011.Spico_0045"/>
<dbReference type="RefSeq" id="WP_013738683.1">
    <property type="nucleotide sequence ID" value="NC_015436.1"/>
</dbReference>
<accession>F4GIZ2</accession>
<evidence type="ECO:0000313" key="6">
    <source>
        <dbReference type="EMBL" id="AEC01287.1"/>
    </source>
</evidence>
<dbReference type="GO" id="GO:0003700">
    <property type="term" value="F:DNA-binding transcription factor activity"/>
    <property type="evidence" value="ECO:0007669"/>
    <property type="project" value="TreeGrafter"/>
</dbReference>
<feature type="domain" description="IclR-ED" evidence="5">
    <location>
        <begin position="76"/>
        <end position="259"/>
    </location>
</feature>
<dbReference type="eggNOG" id="COG1414">
    <property type="taxonomic scope" value="Bacteria"/>
</dbReference>
<dbReference type="GO" id="GO:0045892">
    <property type="term" value="P:negative regulation of DNA-templated transcription"/>
    <property type="evidence" value="ECO:0007669"/>
    <property type="project" value="TreeGrafter"/>
</dbReference>
<name>F4GIZ2_PARC1</name>
<dbReference type="Pfam" id="PF01614">
    <property type="entry name" value="IclR_C"/>
    <property type="match status" value="1"/>
</dbReference>
<evidence type="ECO:0000259" key="5">
    <source>
        <dbReference type="PROSITE" id="PS51078"/>
    </source>
</evidence>
<evidence type="ECO:0000256" key="2">
    <source>
        <dbReference type="ARBA" id="ARBA00023125"/>
    </source>
</evidence>
<keyword evidence="7" id="KW-1185">Reference proteome</keyword>
<reference evidence="6 7" key="2">
    <citation type="journal article" date="2012" name="Stand. Genomic Sci.">
        <title>Complete genome sequence of the termite hindgut bacterium Spirochaeta coccoides type strain (SPN1(T)), reclassification in the genus Sphaerochaeta as Sphaerochaeta coccoides comb. nov. and emendations of the family Spirochaetaceae and the genus Sphaerochaeta.</title>
        <authorList>
            <person name="Abt B."/>
            <person name="Han C."/>
            <person name="Scheuner C."/>
            <person name="Lu M."/>
            <person name="Lapidus A."/>
            <person name="Nolan M."/>
            <person name="Lucas S."/>
            <person name="Hammon N."/>
            <person name="Deshpande S."/>
            <person name="Cheng J.F."/>
            <person name="Tapia R."/>
            <person name="Goodwin L.A."/>
            <person name="Pitluck S."/>
            <person name="Liolios K."/>
            <person name="Pagani I."/>
            <person name="Ivanova N."/>
            <person name="Mavromatis K."/>
            <person name="Mikhailova N."/>
            <person name="Huntemann M."/>
            <person name="Pati A."/>
            <person name="Chen A."/>
            <person name="Palaniappan K."/>
            <person name="Land M."/>
            <person name="Hauser L."/>
            <person name="Brambilla E.M."/>
            <person name="Rohde M."/>
            <person name="Spring S."/>
            <person name="Gronow S."/>
            <person name="Goker M."/>
            <person name="Woyke T."/>
            <person name="Bristow J."/>
            <person name="Eisen J.A."/>
            <person name="Markowitz V."/>
            <person name="Hugenholtz P."/>
            <person name="Kyrpides N.C."/>
            <person name="Klenk H.P."/>
            <person name="Detter J.C."/>
        </authorList>
    </citation>
    <scope>NUCLEOTIDE SEQUENCE [LARGE SCALE GENOMIC DNA]</scope>
    <source>
        <strain evidence="7">ATCC BAA-1237 / DSM 17374 / SPN1</strain>
    </source>
</reference>
<dbReference type="Gene3D" id="3.30.450.40">
    <property type="match status" value="1"/>
</dbReference>
<evidence type="ECO:0000256" key="3">
    <source>
        <dbReference type="ARBA" id="ARBA00023163"/>
    </source>
</evidence>
<dbReference type="OrthoDB" id="9791752at2"/>
<proteinExistence type="predicted"/>
<keyword evidence="1" id="KW-0805">Transcription regulation</keyword>
<sequence>MAYSESSTGDDARQMSAVSRTITVLETLARHSSVNLENLAKETQLPKATLLRFLSTLTSLGYVHKDSTDRYSLTLRMFSVGSHVLSHIDLLDVARPFASELCERFGETVHMGILTEDEAVYILKKESSYTVRMYSRVGKTIPLYCTAIGKILLAGMDATHVSDYLARTALKPFTPKTLRTPGQIFQELDLISARGWAMDDEEHEEGVVCIGAGIHDYTGRTVAAMSVSWPLFRFVEINTADAAAIITDTCGRISRILGRES</sequence>
<dbReference type="KEGG" id="scc:Spico_0045"/>
<dbReference type="PROSITE" id="PS51078">
    <property type="entry name" value="ICLR_ED"/>
    <property type="match status" value="1"/>
</dbReference>
<evidence type="ECO:0000256" key="1">
    <source>
        <dbReference type="ARBA" id="ARBA00023015"/>
    </source>
</evidence>
<dbReference type="InterPro" id="IPR036390">
    <property type="entry name" value="WH_DNA-bd_sf"/>
</dbReference>
<dbReference type="GO" id="GO:0003677">
    <property type="term" value="F:DNA binding"/>
    <property type="evidence" value="ECO:0007669"/>
    <property type="project" value="UniProtKB-KW"/>
</dbReference>
<dbReference type="SUPFAM" id="SSF46785">
    <property type="entry name" value="Winged helix' DNA-binding domain"/>
    <property type="match status" value="1"/>
</dbReference>
<dbReference type="SMART" id="SM00346">
    <property type="entry name" value="HTH_ICLR"/>
    <property type="match status" value="1"/>
</dbReference>
<dbReference type="Proteomes" id="UP000007939">
    <property type="component" value="Chromosome"/>
</dbReference>
<dbReference type="PROSITE" id="PS51077">
    <property type="entry name" value="HTH_ICLR"/>
    <property type="match status" value="1"/>
</dbReference>
<dbReference type="PANTHER" id="PTHR30136">
    <property type="entry name" value="HELIX-TURN-HELIX TRANSCRIPTIONAL REGULATOR, ICLR FAMILY"/>
    <property type="match status" value="1"/>
</dbReference>
<dbReference type="Pfam" id="PF09339">
    <property type="entry name" value="HTH_IclR"/>
    <property type="match status" value="1"/>
</dbReference>
<feature type="domain" description="HTH iclR-type" evidence="4">
    <location>
        <begin position="15"/>
        <end position="75"/>
    </location>
</feature>
<dbReference type="HOGENOM" id="CLU_062618_5_5_12"/>